<accession>A0AAD7HV02</accession>
<protein>
    <submittedName>
        <fullName evidence="2">Uncharacterized protein</fullName>
    </submittedName>
</protein>
<feature type="non-terminal residue" evidence="2">
    <location>
        <position position="350"/>
    </location>
</feature>
<keyword evidence="3" id="KW-1185">Reference proteome</keyword>
<name>A0AAD7HV02_9AGAR</name>
<reference evidence="2" key="1">
    <citation type="submission" date="2023-03" db="EMBL/GenBank/DDBJ databases">
        <title>Massive genome expansion in bonnet fungi (Mycena s.s.) driven by repeated elements and novel gene families across ecological guilds.</title>
        <authorList>
            <consortium name="Lawrence Berkeley National Laboratory"/>
            <person name="Harder C.B."/>
            <person name="Miyauchi S."/>
            <person name="Viragh M."/>
            <person name="Kuo A."/>
            <person name="Thoen E."/>
            <person name="Andreopoulos B."/>
            <person name="Lu D."/>
            <person name="Skrede I."/>
            <person name="Drula E."/>
            <person name="Henrissat B."/>
            <person name="Morin E."/>
            <person name="Kohler A."/>
            <person name="Barry K."/>
            <person name="LaButti K."/>
            <person name="Morin E."/>
            <person name="Salamov A."/>
            <person name="Lipzen A."/>
            <person name="Mereny Z."/>
            <person name="Hegedus B."/>
            <person name="Baldrian P."/>
            <person name="Stursova M."/>
            <person name="Weitz H."/>
            <person name="Taylor A."/>
            <person name="Grigoriev I.V."/>
            <person name="Nagy L.G."/>
            <person name="Martin F."/>
            <person name="Kauserud H."/>
        </authorList>
    </citation>
    <scope>NUCLEOTIDE SEQUENCE</scope>
    <source>
        <strain evidence="2">CBHHK188m</strain>
    </source>
</reference>
<feature type="region of interest" description="Disordered" evidence="1">
    <location>
        <begin position="331"/>
        <end position="350"/>
    </location>
</feature>
<organism evidence="2 3">
    <name type="scientific">Mycena maculata</name>
    <dbReference type="NCBI Taxonomy" id="230809"/>
    <lineage>
        <taxon>Eukaryota</taxon>
        <taxon>Fungi</taxon>
        <taxon>Dikarya</taxon>
        <taxon>Basidiomycota</taxon>
        <taxon>Agaricomycotina</taxon>
        <taxon>Agaricomycetes</taxon>
        <taxon>Agaricomycetidae</taxon>
        <taxon>Agaricales</taxon>
        <taxon>Marasmiineae</taxon>
        <taxon>Mycenaceae</taxon>
        <taxon>Mycena</taxon>
    </lineage>
</organism>
<evidence type="ECO:0000256" key="1">
    <source>
        <dbReference type="SAM" id="MobiDB-lite"/>
    </source>
</evidence>
<comment type="caution">
    <text evidence="2">The sequence shown here is derived from an EMBL/GenBank/DDBJ whole genome shotgun (WGS) entry which is preliminary data.</text>
</comment>
<dbReference type="EMBL" id="JARJLG010000201">
    <property type="protein sequence ID" value="KAJ7728967.1"/>
    <property type="molecule type" value="Genomic_DNA"/>
</dbReference>
<evidence type="ECO:0000313" key="2">
    <source>
        <dbReference type="EMBL" id="KAJ7728967.1"/>
    </source>
</evidence>
<proteinExistence type="predicted"/>
<dbReference type="Proteomes" id="UP001215280">
    <property type="component" value="Unassembled WGS sequence"/>
</dbReference>
<feature type="compositionally biased region" description="Acidic residues" evidence="1">
    <location>
        <begin position="340"/>
        <end position="350"/>
    </location>
</feature>
<dbReference type="AlphaFoldDB" id="A0AAD7HV02"/>
<gene>
    <name evidence="2" type="ORF">DFH07DRAFT_757091</name>
</gene>
<evidence type="ECO:0000313" key="3">
    <source>
        <dbReference type="Proteomes" id="UP001215280"/>
    </source>
</evidence>
<sequence length="350" mass="38356">TRKQTQELLGLTSAALALSADNMMRIHSLSDPDGELLDELVVEEQPAIQAATVDLALLTISEMSKPLGQGSATVQTMDFDLLVDLCHRHQTIQAARRVQTRVIDPTNMEKAKEASLRQQLILKFHLALKEEQDRAVGTGVEREVRWKASAPGGRGGNVRGSHILYLSSLQAATKRKEVFTNANVPRLPEVIAARVTPLQPLHIGNYRIIWTKKGLMVSHVFGLQAKGGGKHGKHEAVTESSNISTLSKISVQIFDNLHGTQFRSIPAATALLQAKQFGHTPPINFLCLLSAVLKLSPTGLKLVPEDSDRFRTLSRGLVQFNNAMTLFRKRGKKTAAVDGDPGEEEDEDTE</sequence>